<proteinExistence type="predicted"/>
<organism evidence="2 3">
    <name type="scientific">Armillaria solidipes</name>
    <dbReference type="NCBI Taxonomy" id="1076256"/>
    <lineage>
        <taxon>Eukaryota</taxon>
        <taxon>Fungi</taxon>
        <taxon>Dikarya</taxon>
        <taxon>Basidiomycota</taxon>
        <taxon>Agaricomycotina</taxon>
        <taxon>Agaricomycetes</taxon>
        <taxon>Agaricomycetidae</taxon>
        <taxon>Agaricales</taxon>
        <taxon>Marasmiineae</taxon>
        <taxon>Physalacriaceae</taxon>
        <taxon>Armillaria</taxon>
    </lineage>
</organism>
<evidence type="ECO:0000313" key="2">
    <source>
        <dbReference type="EMBL" id="PBK68117.1"/>
    </source>
</evidence>
<keyword evidence="3" id="KW-1185">Reference proteome</keyword>
<feature type="region of interest" description="Disordered" evidence="1">
    <location>
        <begin position="1"/>
        <end position="52"/>
    </location>
</feature>
<evidence type="ECO:0000313" key="3">
    <source>
        <dbReference type="Proteomes" id="UP000218334"/>
    </source>
</evidence>
<accession>A0A2H3BU71</accession>
<feature type="compositionally biased region" description="Polar residues" evidence="1">
    <location>
        <begin position="122"/>
        <end position="131"/>
    </location>
</feature>
<dbReference type="Gene3D" id="1.10.10.1070">
    <property type="entry name" value="Zinc finger, BED domain-containing"/>
    <property type="match status" value="1"/>
</dbReference>
<protein>
    <submittedName>
        <fullName evidence="2">Uncharacterized protein</fullName>
    </submittedName>
</protein>
<feature type="region of interest" description="Disordered" evidence="1">
    <location>
        <begin position="81"/>
        <end position="151"/>
    </location>
</feature>
<gene>
    <name evidence="2" type="ORF">ARMSODRAFT_1020141</name>
</gene>
<evidence type="ECO:0000256" key="1">
    <source>
        <dbReference type="SAM" id="MobiDB-lite"/>
    </source>
</evidence>
<feature type="compositionally biased region" description="Low complexity" evidence="1">
    <location>
        <begin position="35"/>
        <end position="45"/>
    </location>
</feature>
<reference evidence="3" key="1">
    <citation type="journal article" date="2017" name="Nat. Ecol. Evol.">
        <title>Genome expansion and lineage-specific genetic innovations in the forest pathogenic fungi Armillaria.</title>
        <authorList>
            <person name="Sipos G."/>
            <person name="Prasanna A.N."/>
            <person name="Walter M.C."/>
            <person name="O'Connor E."/>
            <person name="Balint B."/>
            <person name="Krizsan K."/>
            <person name="Kiss B."/>
            <person name="Hess J."/>
            <person name="Varga T."/>
            <person name="Slot J."/>
            <person name="Riley R."/>
            <person name="Boka B."/>
            <person name="Rigling D."/>
            <person name="Barry K."/>
            <person name="Lee J."/>
            <person name="Mihaltcheva S."/>
            <person name="LaButti K."/>
            <person name="Lipzen A."/>
            <person name="Waldron R."/>
            <person name="Moloney N.M."/>
            <person name="Sperisen C."/>
            <person name="Kredics L."/>
            <person name="Vagvoelgyi C."/>
            <person name="Patrignani A."/>
            <person name="Fitzpatrick D."/>
            <person name="Nagy I."/>
            <person name="Doyle S."/>
            <person name="Anderson J.B."/>
            <person name="Grigoriev I.V."/>
            <person name="Gueldener U."/>
            <person name="Muensterkoetter M."/>
            <person name="Nagy L.G."/>
        </authorList>
    </citation>
    <scope>NUCLEOTIDE SEQUENCE [LARGE SCALE GENOMIC DNA]</scope>
    <source>
        <strain evidence="3">28-4</strain>
    </source>
</reference>
<sequence length="330" mass="36368">MPPDSDAVTDPLIIDGKRKRKESERAHLGGEQPDDSSSTTSLPSSIRQATKKVRCMVKKAGTALAKAGTVAKNLTQCKKTLKSVTSPGPEINDPASAPRADADNDSLPPLQPFQDDKDDDTTQLATENSENSDGHEDMDAAPGADTSEATEEARLEKLVKLWKAPVYAFFAPVPDIAYDDDNRVYHVFWCLNCPHKISRYPDTADAGSTGALRRHVQKCWGDDVLAAADATKDLTKSREVVDKELGKRKPKNGSIVSMLKRFGSKVISYSTRAHTKTEVHAECVRWCAKSLWPFNLFADRGFKSLMKTGRPQHYIPHLMTVSHDTKTVFT</sequence>
<dbReference type="Proteomes" id="UP000218334">
    <property type="component" value="Unassembled WGS sequence"/>
</dbReference>
<dbReference type="AlphaFoldDB" id="A0A2H3BU71"/>
<name>A0A2H3BU71_9AGAR</name>
<dbReference type="EMBL" id="KZ293434">
    <property type="protein sequence ID" value="PBK68117.1"/>
    <property type="molecule type" value="Genomic_DNA"/>
</dbReference>
<dbReference type="SUPFAM" id="SSF140996">
    <property type="entry name" value="Hermes dimerisation domain"/>
    <property type="match status" value="1"/>
</dbReference>